<gene>
    <name evidence="3" type="ORF">B0J15DRAFT_525958</name>
</gene>
<sequence>MHKNLIPLALLGTLTKAGFLPLQERATASTISRAVLAAAPPSEAGQIGSPTDSQIPGIQDSSSVFLYDRAEYRGQVPFNGFPEDVELPPKQCALCEGIGHDSQITSTTAIYGRPSNSPPMPKLSTTTSPTGSSCVSTATVTTCRYVGVGHGSVCVENPTCLSWVPIYSPPLDTGCIAHEDCANYWCAYDSHVGCFKHKLGNAAGGMEEESTPEEDPRELL</sequence>
<evidence type="ECO:0000313" key="4">
    <source>
        <dbReference type="Proteomes" id="UP000736672"/>
    </source>
</evidence>
<evidence type="ECO:0000256" key="2">
    <source>
        <dbReference type="SAM" id="SignalP"/>
    </source>
</evidence>
<evidence type="ECO:0000256" key="1">
    <source>
        <dbReference type="SAM" id="MobiDB-lite"/>
    </source>
</evidence>
<dbReference type="OrthoDB" id="5050562at2759"/>
<evidence type="ECO:0000313" key="3">
    <source>
        <dbReference type="EMBL" id="KAH7258810.1"/>
    </source>
</evidence>
<reference evidence="3" key="1">
    <citation type="journal article" date="2021" name="Nat. Commun.">
        <title>Genetic determinants of endophytism in the Arabidopsis root mycobiome.</title>
        <authorList>
            <person name="Mesny F."/>
            <person name="Miyauchi S."/>
            <person name="Thiergart T."/>
            <person name="Pickel B."/>
            <person name="Atanasova L."/>
            <person name="Karlsson M."/>
            <person name="Huettel B."/>
            <person name="Barry K.W."/>
            <person name="Haridas S."/>
            <person name="Chen C."/>
            <person name="Bauer D."/>
            <person name="Andreopoulos W."/>
            <person name="Pangilinan J."/>
            <person name="LaButti K."/>
            <person name="Riley R."/>
            <person name="Lipzen A."/>
            <person name="Clum A."/>
            <person name="Drula E."/>
            <person name="Henrissat B."/>
            <person name="Kohler A."/>
            <person name="Grigoriev I.V."/>
            <person name="Martin F.M."/>
            <person name="Hacquard S."/>
        </authorList>
    </citation>
    <scope>NUCLEOTIDE SEQUENCE</scope>
    <source>
        <strain evidence="3">FSSC 5 MPI-SDFR-AT-0091</strain>
    </source>
</reference>
<comment type="caution">
    <text evidence="3">The sequence shown here is derived from an EMBL/GenBank/DDBJ whole genome shotgun (WGS) entry which is preliminary data.</text>
</comment>
<keyword evidence="2" id="KW-0732">Signal</keyword>
<dbReference type="Proteomes" id="UP000736672">
    <property type="component" value="Unassembled WGS sequence"/>
</dbReference>
<feature type="chain" id="PRO_5040193071" evidence="2">
    <location>
        <begin position="18"/>
        <end position="220"/>
    </location>
</feature>
<dbReference type="EMBL" id="JAGTJS010000009">
    <property type="protein sequence ID" value="KAH7258810.1"/>
    <property type="molecule type" value="Genomic_DNA"/>
</dbReference>
<organism evidence="3 4">
    <name type="scientific">Fusarium solani</name>
    <name type="common">Filamentous fungus</name>
    <dbReference type="NCBI Taxonomy" id="169388"/>
    <lineage>
        <taxon>Eukaryota</taxon>
        <taxon>Fungi</taxon>
        <taxon>Dikarya</taxon>
        <taxon>Ascomycota</taxon>
        <taxon>Pezizomycotina</taxon>
        <taxon>Sordariomycetes</taxon>
        <taxon>Hypocreomycetidae</taxon>
        <taxon>Hypocreales</taxon>
        <taxon>Nectriaceae</taxon>
        <taxon>Fusarium</taxon>
        <taxon>Fusarium solani species complex</taxon>
    </lineage>
</organism>
<protein>
    <submittedName>
        <fullName evidence="3">Uncharacterized protein</fullName>
    </submittedName>
</protein>
<accession>A0A9P9KIV6</accession>
<feature type="signal peptide" evidence="2">
    <location>
        <begin position="1"/>
        <end position="17"/>
    </location>
</feature>
<keyword evidence="4" id="KW-1185">Reference proteome</keyword>
<dbReference type="AlphaFoldDB" id="A0A9P9KIV6"/>
<name>A0A9P9KIV6_FUSSL</name>
<proteinExistence type="predicted"/>
<feature type="region of interest" description="Disordered" evidence="1">
    <location>
        <begin position="110"/>
        <end position="131"/>
    </location>
</feature>